<evidence type="ECO:0000256" key="4">
    <source>
        <dbReference type="SAM" id="MobiDB-lite"/>
    </source>
</evidence>
<evidence type="ECO:0000313" key="5">
    <source>
        <dbReference type="EMBL" id="ONK71994.1"/>
    </source>
</evidence>
<gene>
    <name evidence="5" type="ORF">A4U43_C04F14550</name>
</gene>
<keyword evidence="2" id="KW-0677">Repeat</keyword>
<feature type="repeat" description="WD" evidence="3">
    <location>
        <begin position="666"/>
        <end position="701"/>
    </location>
</feature>
<dbReference type="PROSITE" id="PS50082">
    <property type="entry name" value="WD_REPEATS_2"/>
    <property type="match status" value="3"/>
</dbReference>
<dbReference type="Gene3D" id="2.130.10.10">
    <property type="entry name" value="YVTN repeat-like/Quinoprotein amine dehydrogenase"/>
    <property type="match status" value="3"/>
</dbReference>
<evidence type="ECO:0000313" key="6">
    <source>
        <dbReference type="Proteomes" id="UP000243459"/>
    </source>
</evidence>
<dbReference type="SMART" id="SM00320">
    <property type="entry name" value="WD40"/>
    <property type="match status" value="6"/>
</dbReference>
<dbReference type="Gramene" id="ONK71994">
    <property type="protein sequence ID" value="ONK71994"/>
    <property type="gene ID" value="A4U43_C04F14550"/>
</dbReference>
<dbReference type="InterPro" id="IPR050995">
    <property type="entry name" value="WD-F-box_domain-protein"/>
</dbReference>
<name>A0A5P1F1G9_ASPOF</name>
<dbReference type="PANTHER" id="PTHR14604">
    <property type="entry name" value="WD40 REPEAT PF20"/>
    <property type="match status" value="1"/>
</dbReference>
<feature type="compositionally biased region" description="Low complexity" evidence="4">
    <location>
        <begin position="284"/>
        <end position="295"/>
    </location>
</feature>
<feature type="repeat" description="WD" evidence="3">
    <location>
        <begin position="791"/>
        <end position="824"/>
    </location>
</feature>
<organism evidence="5 6">
    <name type="scientific">Asparagus officinalis</name>
    <name type="common">Garden asparagus</name>
    <dbReference type="NCBI Taxonomy" id="4686"/>
    <lineage>
        <taxon>Eukaryota</taxon>
        <taxon>Viridiplantae</taxon>
        <taxon>Streptophyta</taxon>
        <taxon>Embryophyta</taxon>
        <taxon>Tracheophyta</taxon>
        <taxon>Spermatophyta</taxon>
        <taxon>Magnoliopsida</taxon>
        <taxon>Liliopsida</taxon>
        <taxon>Asparagales</taxon>
        <taxon>Asparagaceae</taxon>
        <taxon>Asparagoideae</taxon>
        <taxon>Asparagus</taxon>
    </lineage>
</organism>
<dbReference type="EMBL" id="CM007384">
    <property type="protein sequence ID" value="ONK71994.1"/>
    <property type="molecule type" value="Genomic_DNA"/>
</dbReference>
<evidence type="ECO:0000256" key="1">
    <source>
        <dbReference type="ARBA" id="ARBA00022574"/>
    </source>
</evidence>
<dbReference type="Proteomes" id="UP000243459">
    <property type="component" value="Chromosome 4"/>
</dbReference>
<dbReference type="InterPro" id="IPR015943">
    <property type="entry name" value="WD40/YVTN_repeat-like_dom_sf"/>
</dbReference>
<reference evidence="6" key="1">
    <citation type="journal article" date="2017" name="Nat. Commun.">
        <title>The asparagus genome sheds light on the origin and evolution of a young Y chromosome.</title>
        <authorList>
            <person name="Harkess A."/>
            <person name="Zhou J."/>
            <person name="Xu C."/>
            <person name="Bowers J.E."/>
            <person name="Van der Hulst R."/>
            <person name="Ayyampalayam S."/>
            <person name="Mercati F."/>
            <person name="Riccardi P."/>
            <person name="McKain M.R."/>
            <person name="Kakrana A."/>
            <person name="Tang H."/>
            <person name="Ray J."/>
            <person name="Groenendijk J."/>
            <person name="Arikit S."/>
            <person name="Mathioni S.M."/>
            <person name="Nakano M."/>
            <person name="Shan H."/>
            <person name="Telgmann-Rauber A."/>
            <person name="Kanno A."/>
            <person name="Yue Z."/>
            <person name="Chen H."/>
            <person name="Li W."/>
            <person name="Chen Y."/>
            <person name="Xu X."/>
            <person name="Zhang Y."/>
            <person name="Luo S."/>
            <person name="Chen H."/>
            <person name="Gao J."/>
            <person name="Mao Z."/>
            <person name="Pires J.C."/>
            <person name="Luo M."/>
            <person name="Kudrna D."/>
            <person name="Wing R.A."/>
            <person name="Meyers B.C."/>
            <person name="Yi K."/>
            <person name="Kong H."/>
            <person name="Lavrijsen P."/>
            <person name="Sunseri F."/>
            <person name="Falavigna A."/>
            <person name="Ye Y."/>
            <person name="Leebens-Mack J.H."/>
            <person name="Chen G."/>
        </authorList>
    </citation>
    <scope>NUCLEOTIDE SEQUENCE [LARGE SCALE GENOMIC DNA]</scope>
    <source>
        <strain evidence="6">cv. DH0086</strain>
    </source>
</reference>
<evidence type="ECO:0000256" key="3">
    <source>
        <dbReference type="PROSITE-ProRule" id="PRU00221"/>
    </source>
</evidence>
<accession>A0A5P1F1G9</accession>
<protein>
    <submittedName>
        <fullName evidence="5">Uncharacterized protein</fullName>
    </submittedName>
</protein>
<dbReference type="PANTHER" id="PTHR14604:SF7">
    <property type="match status" value="1"/>
</dbReference>
<dbReference type="Pfam" id="PF00400">
    <property type="entry name" value="WD40"/>
    <property type="match status" value="4"/>
</dbReference>
<dbReference type="OrthoDB" id="1886825at2759"/>
<dbReference type="OMA" id="FQKPETN"/>
<sequence>MSEVRPLRSLPPNEPLPISRQNPNPNPNPNPSLPQCESLARSWLSSLPPPYSPSPAEIDSWIDSNLSPLPSDLRSLSRFQLHQWILSLHPTPNPNPNPIPSSSQVEHPYRFQRTDLWLPVYQWLEALDKDQLVSGKELTDWLGQNTEFVDRVLSKHSKYHLMHYIQKLHLKMLKKRGKLPKTMLLSTARASVKCLNGGATSRQDSFLHPLKSSSCGSRMREHSLLCKPSVNILKDSELFSCKKSEAALRYEVLTDLQNQLTSILSKRKNAVNLQESPLRPLLKQNSENSSHQQSSDVGKKDEYTRTMPEAALDSVDAVSVEVHEQSMSVPTTDSSSGLKRKRNPTIVTPPWSYCETLFGTSKYEQSSTSQSGEAKIHNILKGESCVSSSLSSFSAKNIVTCLKGRERGISWPFASSHGVYAGKKQIWNSFLEGWRSLGYQFAGPAVRLKRKSYSSWVPTWSAYTSSAASAQPHGRVGVQKILDVRFHPEGLPQLVCSSNEAPNELLLYNLRSGRAIQLSGHNCQIQAVDFAVRGASIVSCGSKLLKVWDCITGSCLFTLGPSCDDQASVGHTEQINAMTVNRWQSCLVVTSGGRGDGKLLLWNALRGELAADLNANIRVKDQPHPSLNVMEFCSESLLACGSDSEYGGPAVVQLWDFDSPQSCLSFAANDSYITSLKANPSCNTLLTGSGDGTVGLFDIRTCGAINYLSIGSDYEVTSVSFSGCGTYFSVSSTSNSSLVWDTRIMPTNRHQIPLKKSSHVTDTHFFRPLHCLSHGKQMPTAEHAGQLPGHVDAGDQGVNDARWLHTEPVLVTASGDGSIAMWDVTLGMPCVRHLISHTRSVNTVAIAPNDEYLCSGGDDQKIVLYHNKHGLTHQKWRLSHPLPEKD</sequence>
<dbReference type="SUPFAM" id="SSF50978">
    <property type="entry name" value="WD40 repeat-like"/>
    <property type="match status" value="1"/>
</dbReference>
<dbReference type="InterPro" id="IPR019775">
    <property type="entry name" value="WD40_repeat_CS"/>
</dbReference>
<feature type="region of interest" description="Disordered" evidence="4">
    <location>
        <begin position="1"/>
        <end position="39"/>
    </location>
</feature>
<dbReference type="InterPro" id="IPR036322">
    <property type="entry name" value="WD40_repeat_dom_sf"/>
</dbReference>
<keyword evidence="1 3" id="KW-0853">WD repeat</keyword>
<dbReference type="AlphaFoldDB" id="A0A5P1F1G9"/>
<proteinExistence type="predicted"/>
<dbReference type="InterPro" id="IPR001680">
    <property type="entry name" value="WD40_rpt"/>
</dbReference>
<feature type="region of interest" description="Disordered" evidence="4">
    <location>
        <begin position="277"/>
        <end position="301"/>
    </location>
</feature>
<dbReference type="PROSITE" id="PS00678">
    <property type="entry name" value="WD_REPEATS_1"/>
    <property type="match status" value="1"/>
</dbReference>
<feature type="repeat" description="WD" evidence="3">
    <location>
        <begin position="834"/>
        <end position="865"/>
    </location>
</feature>
<evidence type="ECO:0000256" key="2">
    <source>
        <dbReference type="ARBA" id="ARBA00022737"/>
    </source>
</evidence>
<keyword evidence="6" id="KW-1185">Reference proteome</keyword>